<evidence type="ECO:0000313" key="8">
    <source>
        <dbReference type="Proteomes" id="UP000522688"/>
    </source>
</evidence>
<dbReference type="Gene3D" id="3.40.50.12780">
    <property type="entry name" value="N-terminal domain of ligase-like"/>
    <property type="match status" value="1"/>
</dbReference>
<dbReference type="EMBL" id="JACGWW010000005">
    <property type="protein sequence ID" value="MBA8814550.1"/>
    <property type="molecule type" value="Genomic_DNA"/>
</dbReference>
<dbReference type="EMBL" id="BJUV01000043">
    <property type="protein sequence ID" value="GEK84561.1"/>
    <property type="molecule type" value="Genomic_DNA"/>
</dbReference>
<dbReference type="InterPro" id="IPR000873">
    <property type="entry name" value="AMP-dep_synth/lig_dom"/>
</dbReference>
<accession>A0A7W3JKJ6</accession>
<evidence type="ECO:0000259" key="3">
    <source>
        <dbReference type="Pfam" id="PF00501"/>
    </source>
</evidence>
<dbReference type="GO" id="GO:0031956">
    <property type="term" value="F:medium-chain fatty acid-CoA ligase activity"/>
    <property type="evidence" value="ECO:0007669"/>
    <property type="project" value="TreeGrafter"/>
</dbReference>
<evidence type="ECO:0000256" key="2">
    <source>
        <dbReference type="ARBA" id="ARBA00022598"/>
    </source>
</evidence>
<comment type="similarity">
    <text evidence="1">Belongs to the ATP-dependent AMP-binding enzyme family.</text>
</comment>
<dbReference type="PANTHER" id="PTHR43201">
    <property type="entry name" value="ACYL-COA SYNTHETASE"/>
    <property type="match status" value="1"/>
</dbReference>
<evidence type="ECO:0000256" key="1">
    <source>
        <dbReference type="ARBA" id="ARBA00006432"/>
    </source>
</evidence>
<reference evidence="6 8" key="2">
    <citation type="submission" date="2020-07" db="EMBL/GenBank/DDBJ databases">
        <title>Sequencing the genomes of 1000 actinobacteria strains.</title>
        <authorList>
            <person name="Klenk H.-P."/>
        </authorList>
    </citation>
    <scope>NUCLEOTIDE SEQUENCE [LARGE SCALE GENOMIC DNA]</scope>
    <source>
        <strain evidence="6 8">DSM 10309</strain>
    </source>
</reference>
<proteinExistence type="inferred from homology"/>
<comment type="caution">
    <text evidence="6">The sequence shown here is derived from an EMBL/GenBank/DDBJ whole genome shotgun (WGS) entry which is preliminary data.</text>
</comment>
<dbReference type="SUPFAM" id="SSF56801">
    <property type="entry name" value="Acetyl-CoA synthetase-like"/>
    <property type="match status" value="1"/>
</dbReference>
<dbReference type="Gene3D" id="3.30.300.30">
    <property type="match status" value="1"/>
</dbReference>
<evidence type="ECO:0000313" key="5">
    <source>
        <dbReference type="EMBL" id="GEK84561.1"/>
    </source>
</evidence>
<evidence type="ECO:0000313" key="7">
    <source>
        <dbReference type="Proteomes" id="UP000321154"/>
    </source>
</evidence>
<dbReference type="OrthoDB" id="9803968at2"/>
<dbReference type="PANTHER" id="PTHR43201:SF5">
    <property type="entry name" value="MEDIUM-CHAIN ACYL-COA LIGASE ACSF2, MITOCHONDRIAL"/>
    <property type="match status" value="1"/>
</dbReference>
<dbReference type="Pfam" id="PF13193">
    <property type="entry name" value="AMP-binding_C"/>
    <property type="match status" value="1"/>
</dbReference>
<dbReference type="GO" id="GO:0006631">
    <property type="term" value="P:fatty acid metabolic process"/>
    <property type="evidence" value="ECO:0007669"/>
    <property type="project" value="TreeGrafter"/>
</dbReference>
<name>A0A7W3JKJ6_9MICO</name>
<gene>
    <name evidence="6" type="ORF">FB463_002823</name>
    <name evidence="5" type="ORF">FFA01_28700</name>
</gene>
<dbReference type="Proteomes" id="UP000321154">
    <property type="component" value="Unassembled WGS sequence"/>
</dbReference>
<feature type="domain" description="AMP-binding enzyme C-terminal" evidence="4">
    <location>
        <begin position="395"/>
        <end position="462"/>
    </location>
</feature>
<dbReference type="InterPro" id="IPR045851">
    <property type="entry name" value="AMP-bd_C_sf"/>
</dbReference>
<dbReference type="Proteomes" id="UP000522688">
    <property type="component" value="Unassembled WGS sequence"/>
</dbReference>
<evidence type="ECO:0000313" key="6">
    <source>
        <dbReference type="EMBL" id="MBA8814550.1"/>
    </source>
</evidence>
<sequence length="476" mass="51120">MVRQSISHIVTSLADADPGRIVAHDGESVLTALELDRASSRLARAYAELGVGRDSMVTIALPNTVEAIVVCAAVWKCGATPQPVSLGLDAGERAALEELVRPALVVGVPSSRDGVPWVPARWTPPAGLADTPLPDAWSTSWKAPTSSGSTGRPKVVVAAGPALLDPDRAVASFLPRDQVQLVAGPLMHSATFTYAFRGLMTGHSLVLLPRFDERRVLRAIEEHRVTWALLVPTMMHRLLRLPADERAAADVSSLETVLHLGAPCAPDLKRRFLDWVGPERVVEVYAGSESNGVLTIRGDEWLRHPGSVGRATGSTAVSVRSADGDELPAGTIGQVWLRREGDPTYRYLGGESARTADGWDTIGDLGLLDDDGWLFVVDRVDDVILRGGVNVHPTEVERVLEAHPAVRGAVAFGVADDDLGQRIEAVVDVPGGDVDGPTILAWARERLDPERRPSAVRVVDEPVRDDAGKTRRRAWA</sequence>
<dbReference type="RefSeq" id="WP_146856882.1">
    <property type="nucleotide sequence ID" value="NZ_BAAAHR010000004.1"/>
</dbReference>
<organism evidence="6 8">
    <name type="scientific">Frigoribacterium faeni</name>
    <dbReference type="NCBI Taxonomy" id="145483"/>
    <lineage>
        <taxon>Bacteria</taxon>
        <taxon>Bacillati</taxon>
        <taxon>Actinomycetota</taxon>
        <taxon>Actinomycetes</taxon>
        <taxon>Micrococcales</taxon>
        <taxon>Microbacteriaceae</taxon>
        <taxon>Frigoribacterium</taxon>
    </lineage>
</organism>
<dbReference type="InterPro" id="IPR025110">
    <property type="entry name" value="AMP-bd_C"/>
</dbReference>
<evidence type="ECO:0000259" key="4">
    <source>
        <dbReference type="Pfam" id="PF13193"/>
    </source>
</evidence>
<feature type="domain" description="AMP-dependent synthetase/ligase" evidence="3">
    <location>
        <begin position="15"/>
        <end position="340"/>
    </location>
</feature>
<dbReference type="InterPro" id="IPR042099">
    <property type="entry name" value="ANL_N_sf"/>
</dbReference>
<keyword evidence="2 6" id="KW-0436">Ligase</keyword>
<keyword evidence="7" id="KW-1185">Reference proteome</keyword>
<protein>
    <submittedName>
        <fullName evidence="5">Acid--CoA ligase</fullName>
    </submittedName>
    <submittedName>
        <fullName evidence="6">Bile acid-coenzyme A ligase</fullName>
    </submittedName>
</protein>
<dbReference type="Pfam" id="PF00501">
    <property type="entry name" value="AMP-binding"/>
    <property type="match status" value="1"/>
</dbReference>
<reference evidence="5 7" key="1">
    <citation type="submission" date="2019-07" db="EMBL/GenBank/DDBJ databases">
        <title>Whole genome shotgun sequence of Frigoribacterium faeni NBRC 103066.</title>
        <authorList>
            <person name="Hosoyama A."/>
            <person name="Uohara A."/>
            <person name="Ohji S."/>
            <person name="Ichikawa N."/>
        </authorList>
    </citation>
    <scope>NUCLEOTIDE SEQUENCE [LARGE SCALE GENOMIC DNA]</scope>
    <source>
        <strain evidence="5 7">NBRC 103066</strain>
    </source>
</reference>
<dbReference type="AlphaFoldDB" id="A0A7W3JKJ6"/>